<evidence type="ECO:0000313" key="4">
    <source>
        <dbReference type="Proteomes" id="UP000267804"/>
    </source>
</evidence>
<keyword evidence="2" id="KW-1133">Transmembrane helix</keyword>
<dbReference type="EMBL" id="CP024087">
    <property type="protein sequence ID" value="AYF28795.1"/>
    <property type="molecule type" value="Genomic_DNA"/>
</dbReference>
<dbReference type="InterPro" id="IPR026467">
    <property type="entry name" value="Ser/Gly_Cys_C_dom"/>
</dbReference>
<evidence type="ECO:0000313" key="3">
    <source>
        <dbReference type="EMBL" id="AYF28795.1"/>
    </source>
</evidence>
<feature type="transmembrane region" description="Helical" evidence="2">
    <location>
        <begin position="103"/>
        <end position="122"/>
    </location>
</feature>
<reference evidence="3 4" key="1">
    <citation type="submission" date="2017-10" db="EMBL/GenBank/DDBJ databases">
        <title>Integration of genomic and chemical information greatly accelerates assignment of the full stereostructure of myelolactone, a potent inhibitor of myeloma from a marine-derived Micromonospora.</title>
        <authorList>
            <person name="Kim M.C."/>
            <person name="Machado H."/>
            <person name="Jensen P.R."/>
            <person name="Fenical W."/>
        </authorList>
    </citation>
    <scope>NUCLEOTIDE SEQUENCE [LARGE SCALE GENOMIC DNA]</scope>
    <source>
        <strain evidence="3 4">CNY-010</strain>
    </source>
</reference>
<evidence type="ECO:0008006" key="5">
    <source>
        <dbReference type="Google" id="ProtNLM"/>
    </source>
</evidence>
<name>A0A386WK98_9ACTN</name>
<feature type="compositionally biased region" description="Polar residues" evidence="1">
    <location>
        <begin position="221"/>
        <end position="231"/>
    </location>
</feature>
<accession>A0A386WK98</accession>
<dbReference type="AlphaFoldDB" id="A0A386WK98"/>
<gene>
    <name evidence="3" type="ORF">CSH63_15290</name>
</gene>
<proteinExistence type="predicted"/>
<feature type="transmembrane region" description="Helical" evidence="2">
    <location>
        <begin position="128"/>
        <end position="146"/>
    </location>
</feature>
<organism evidence="3 4">
    <name type="scientific">Micromonospora tulbaghiae</name>
    <dbReference type="NCBI Taxonomy" id="479978"/>
    <lineage>
        <taxon>Bacteria</taxon>
        <taxon>Bacillati</taxon>
        <taxon>Actinomycetota</taxon>
        <taxon>Actinomycetes</taxon>
        <taxon>Micromonosporales</taxon>
        <taxon>Micromonosporaceae</taxon>
        <taxon>Micromonospora</taxon>
    </lineage>
</organism>
<feature type="region of interest" description="Disordered" evidence="1">
    <location>
        <begin position="210"/>
        <end position="231"/>
    </location>
</feature>
<keyword evidence="2" id="KW-0472">Membrane</keyword>
<keyword evidence="2" id="KW-0812">Transmembrane</keyword>
<dbReference type="KEGG" id="mtua:CSH63_15290"/>
<evidence type="ECO:0000256" key="2">
    <source>
        <dbReference type="SAM" id="Phobius"/>
    </source>
</evidence>
<dbReference type="Proteomes" id="UP000267804">
    <property type="component" value="Chromosome"/>
</dbReference>
<evidence type="ECO:0000256" key="1">
    <source>
        <dbReference type="SAM" id="MobiDB-lite"/>
    </source>
</evidence>
<protein>
    <recommendedName>
        <fullName evidence="5">TIGR04222 domain-containing membrane protein</fullName>
    </recommendedName>
</protein>
<dbReference type="NCBIfam" id="TIGR04222">
    <property type="entry name" value="near_uncomplex"/>
    <property type="match status" value="1"/>
</dbReference>
<sequence>MGDAETLAATEIGLLQGGDRAAVVAALAMLNARGVLAAGAGRVRRTGSLPPEAEPLERALYAALYGSVGPGELARQKRVHRALRDVRRSLAARGLARTPGRRVLLPILLVVLPPALLVKLVAAGTVGVTQGLVAVVILVGVAVWSLPLRTVAGTRALAAARARHGDLLERADLEPAEVGLAVALFGTPAAQALMPRFTRDAGLLDGGRSSHQVDSRLDSSPWGTNTSSFWN</sequence>